<comment type="caution">
    <text evidence="1">The sequence shown here is derived from an EMBL/GenBank/DDBJ whole genome shotgun (WGS) entry which is preliminary data.</text>
</comment>
<reference evidence="1" key="1">
    <citation type="journal article" date="2014" name="Int. J. Syst. Evol. Microbiol.">
        <title>Complete genome sequence of Corynebacterium casei LMG S-19264T (=DSM 44701T), isolated from a smear-ripened cheese.</title>
        <authorList>
            <consortium name="US DOE Joint Genome Institute (JGI-PGF)"/>
            <person name="Walter F."/>
            <person name="Albersmeier A."/>
            <person name="Kalinowski J."/>
            <person name="Ruckert C."/>
        </authorList>
    </citation>
    <scope>NUCLEOTIDE SEQUENCE</scope>
    <source>
        <strain evidence="1">JCM 14371</strain>
    </source>
</reference>
<dbReference type="Proteomes" id="UP000635726">
    <property type="component" value="Unassembled WGS sequence"/>
</dbReference>
<evidence type="ECO:0000313" key="1">
    <source>
        <dbReference type="EMBL" id="GGJ84862.1"/>
    </source>
</evidence>
<reference evidence="1" key="2">
    <citation type="submission" date="2020-09" db="EMBL/GenBank/DDBJ databases">
        <authorList>
            <person name="Sun Q."/>
            <person name="Ohkuma M."/>
        </authorList>
    </citation>
    <scope>NUCLEOTIDE SEQUENCE</scope>
    <source>
        <strain evidence="1">JCM 14371</strain>
    </source>
</reference>
<gene>
    <name evidence="1" type="ORF">GCM10008939_30940</name>
</gene>
<proteinExistence type="predicted"/>
<sequence>MRATRHILISTLLVGLQGGAPVLMFSQFAQGASSLAAVPSLPPESALRARLAALVPLPGTVTQVMVAQPRVSVVDFQQRVVESGGDLKVLASVLGQAQQGNIPSYDERLGITRSEFQRYLIFRSTLVPSGRSLRLTVSRDGSRLVFGDAPGAVVLKGLSIDLGSGELSTPEGFTARPRTVQISAAQDGTGMGSSSGLAWDVRGSNPRTQNALQGHLSLLQFGGGQLLLSYNRVSIQKGRISEDNLNLLYRR</sequence>
<protein>
    <submittedName>
        <fullName evidence="1">Uncharacterized protein</fullName>
    </submittedName>
</protein>
<dbReference type="AlphaFoldDB" id="A0A917PMA8"/>
<evidence type="ECO:0000313" key="2">
    <source>
        <dbReference type="Proteomes" id="UP000635726"/>
    </source>
</evidence>
<dbReference type="EMBL" id="BMOE01000013">
    <property type="protein sequence ID" value="GGJ84862.1"/>
    <property type="molecule type" value="Genomic_DNA"/>
</dbReference>
<keyword evidence="2" id="KW-1185">Reference proteome</keyword>
<name>A0A917PMA8_9DEIO</name>
<organism evidence="1 2">
    <name type="scientific">Deinococcus aquiradiocola</name>
    <dbReference type="NCBI Taxonomy" id="393059"/>
    <lineage>
        <taxon>Bacteria</taxon>
        <taxon>Thermotogati</taxon>
        <taxon>Deinococcota</taxon>
        <taxon>Deinococci</taxon>
        <taxon>Deinococcales</taxon>
        <taxon>Deinococcaceae</taxon>
        <taxon>Deinococcus</taxon>
    </lineage>
</organism>
<accession>A0A917PMA8</accession>
<dbReference type="RefSeq" id="WP_188964203.1">
    <property type="nucleotide sequence ID" value="NZ_BMOE01000013.1"/>
</dbReference>